<evidence type="ECO:0000313" key="4">
    <source>
        <dbReference type="Proteomes" id="UP000434957"/>
    </source>
</evidence>
<dbReference type="Proteomes" id="UP000434957">
    <property type="component" value="Unassembled WGS sequence"/>
</dbReference>
<name>A0A6A4G3I9_9STRA</name>
<evidence type="ECO:0000313" key="2">
    <source>
        <dbReference type="EMBL" id="KAE9360305.1"/>
    </source>
</evidence>
<dbReference type="EMBL" id="QXFV01005741">
    <property type="protein sequence ID" value="KAE8963786.1"/>
    <property type="molecule type" value="Genomic_DNA"/>
</dbReference>
<sequence>MAAVSVATGTAALGFVLAGRIFVCTFNPIRILTNACGSRFQQCLNFTYFIQNLSYGCRIGRHWYSSVGFRVGRSHICLYVQPHS</sequence>
<evidence type="ECO:0000313" key="1">
    <source>
        <dbReference type="EMBL" id="KAE8963786.1"/>
    </source>
</evidence>
<dbReference type="Proteomes" id="UP000429607">
    <property type="component" value="Unassembled WGS sequence"/>
</dbReference>
<comment type="caution">
    <text evidence="2">The sequence shown here is derived from an EMBL/GenBank/DDBJ whole genome shotgun (WGS) entry which is preliminary data.</text>
</comment>
<evidence type="ECO:0000313" key="3">
    <source>
        <dbReference type="Proteomes" id="UP000429607"/>
    </source>
</evidence>
<accession>A0A6A4G3I9</accession>
<organism evidence="2 4">
    <name type="scientific">Phytophthora rubi</name>
    <dbReference type="NCBI Taxonomy" id="129364"/>
    <lineage>
        <taxon>Eukaryota</taxon>
        <taxon>Sar</taxon>
        <taxon>Stramenopiles</taxon>
        <taxon>Oomycota</taxon>
        <taxon>Peronosporomycetes</taxon>
        <taxon>Peronosporales</taxon>
        <taxon>Peronosporaceae</taxon>
        <taxon>Phytophthora</taxon>
    </lineage>
</organism>
<dbReference type="AlphaFoldDB" id="A0A6A4G3I9"/>
<keyword evidence="4" id="KW-1185">Reference proteome</keyword>
<reference evidence="2 4" key="1">
    <citation type="submission" date="2018-08" db="EMBL/GenBank/DDBJ databases">
        <title>Genomic investigation of the strawberry pathogen Phytophthora fragariae indicates pathogenicity is determined by transcriptional variation in three key races.</title>
        <authorList>
            <person name="Adams T.M."/>
            <person name="Armitage A.D."/>
            <person name="Sobczyk M.K."/>
            <person name="Bates H.J."/>
            <person name="Dunwell J.M."/>
            <person name="Nellist C.F."/>
            <person name="Harrison R.J."/>
        </authorList>
    </citation>
    <scope>NUCLEOTIDE SEQUENCE [LARGE SCALE GENOMIC DNA]</scope>
    <source>
        <strain evidence="1 3">SCRP249</strain>
        <strain evidence="2 4">SCRP333</strain>
    </source>
</reference>
<dbReference type="EMBL" id="QXFT01000006">
    <property type="protein sequence ID" value="KAE9360305.1"/>
    <property type="molecule type" value="Genomic_DNA"/>
</dbReference>
<protein>
    <submittedName>
        <fullName evidence="2">Uncharacterized protein</fullName>
    </submittedName>
</protein>
<gene>
    <name evidence="1" type="ORF">PR001_g29264</name>
    <name evidence="2" type="ORF">PR003_g252</name>
</gene>
<proteinExistence type="predicted"/>